<gene>
    <name evidence="1" type="ORF">O6H91_11G001200</name>
</gene>
<protein>
    <submittedName>
        <fullName evidence="1">Uncharacterized protein</fullName>
    </submittedName>
</protein>
<organism evidence="1 2">
    <name type="scientific">Diphasiastrum complanatum</name>
    <name type="common">Issler's clubmoss</name>
    <name type="synonym">Lycopodium complanatum</name>
    <dbReference type="NCBI Taxonomy" id="34168"/>
    <lineage>
        <taxon>Eukaryota</taxon>
        <taxon>Viridiplantae</taxon>
        <taxon>Streptophyta</taxon>
        <taxon>Embryophyta</taxon>
        <taxon>Tracheophyta</taxon>
        <taxon>Lycopodiopsida</taxon>
        <taxon>Lycopodiales</taxon>
        <taxon>Lycopodiaceae</taxon>
        <taxon>Lycopodioideae</taxon>
        <taxon>Diphasiastrum</taxon>
    </lineage>
</organism>
<dbReference type="EMBL" id="CM055102">
    <property type="protein sequence ID" value="KAJ7537319.1"/>
    <property type="molecule type" value="Genomic_DNA"/>
</dbReference>
<keyword evidence="2" id="KW-1185">Reference proteome</keyword>
<comment type="caution">
    <text evidence="1">The sequence shown here is derived from an EMBL/GenBank/DDBJ whole genome shotgun (WGS) entry which is preliminary data.</text>
</comment>
<name>A0ACC2C5P3_DIPCM</name>
<dbReference type="Proteomes" id="UP001162992">
    <property type="component" value="Chromosome 11"/>
</dbReference>
<proteinExistence type="predicted"/>
<evidence type="ECO:0000313" key="2">
    <source>
        <dbReference type="Proteomes" id="UP001162992"/>
    </source>
</evidence>
<evidence type="ECO:0000313" key="1">
    <source>
        <dbReference type="EMBL" id="KAJ7537319.1"/>
    </source>
</evidence>
<reference evidence="2" key="1">
    <citation type="journal article" date="2024" name="Proc. Natl. Acad. Sci. U.S.A.">
        <title>Extraordinary preservation of gene collinearity over three hundred million years revealed in homosporous lycophytes.</title>
        <authorList>
            <person name="Li C."/>
            <person name="Wickell D."/>
            <person name="Kuo L.Y."/>
            <person name="Chen X."/>
            <person name="Nie B."/>
            <person name="Liao X."/>
            <person name="Peng D."/>
            <person name="Ji J."/>
            <person name="Jenkins J."/>
            <person name="Williams M."/>
            <person name="Shu S."/>
            <person name="Plott C."/>
            <person name="Barry K."/>
            <person name="Rajasekar S."/>
            <person name="Grimwood J."/>
            <person name="Han X."/>
            <person name="Sun S."/>
            <person name="Hou Z."/>
            <person name="He W."/>
            <person name="Dai G."/>
            <person name="Sun C."/>
            <person name="Schmutz J."/>
            <person name="Leebens-Mack J.H."/>
            <person name="Li F.W."/>
            <person name="Wang L."/>
        </authorList>
    </citation>
    <scope>NUCLEOTIDE SEQUENCE [LARGE SCALE GENOMIC DNA]</scope>
    <source>
        <strain evidence="2">cv. PW_Plant_1</strain>
    </source>
</reference>
<accession>A0ACC2C5P3</accession>
<sequence>MIILSVIAGSARIKDLHSGASLLCQAFTWDSSSCTLSLQGKVSVALDSDLRIFSPRLTISNIADFRNDQVMESDPFFKEVVKRECVQACCPSYLCMFGGPCSLRLKVPQTVVSMLNDGRSFSHNFLVLKDIITGIGSNLWRICGFIRKTVFNYGKLSDKQTSAALQSTSWLSKASRNKDDKMIEAFIQAESGFVLDMHKGLVSSPGRLKITFPEKDATVEAGYADALFKEGIFVLHKGVSALMKTYHLKAVKVTLYGCNSLEDHSKPEWLSRFLRPFCGLRGDKLKNGSSYSNNPSKGEGMQEYIDGKEDIIEAFRSRMIEFCVDIPKISSRRKAFPTYGDRYTVARSINRTSKIIIARRQNWRFFSWNFQQLCSKIVTALKASVVVRCDTQPRGKNFLGVEVGLTEWLDDHSWRDTSAELPRNVFDQRFSMGICTIQNAKGEQPLFCRDNTRSLLVAETI</sequence>